<organism evidence="6 7">
    <name type="scientific">Shewanella maritima</name>
    <dbReference type="NCBI Taxonomy" id="2520507"/>
    <lineage>
        <taxon>Bacteria</taxon>
        <taxon>Pseudomonadati</taxon>
        <taxon>Pseudomonadota</taxon>
        <taxon>Gammaproteobacteria</taxon>
        <taxon>Alteromonadales</taxon>
        <taxon>Shewanellaceae</taxon>
        <taxon>Shewanella</taxon>
    </lineage>
</organism>
<dbReference type="PROSITE" id="PS50110">
    <property type="entry name" value="RESPONSE_REGULATORY"/>
    <property type="match status" value="1"/>
</dbReference>
<evidence type="ECO:0000313" key="7">
    <source>
        <dbReference type="Proteomes" id="UP000291106"/>
    </source>
</evidence>
<dbReference type="CDD" id="cd17535">
    <property type="entry name" value="REC_NarL-like"/>
    <property type="match status" value="1"/>
</dbReference>
<reference evidence="6 7" key="1">
    <citation type="submission" date="2019-02" db="EMBL/GenBank/DDBJ databases">
        <title>Shewanella sp. D4-2 isolated from Dokdo Island.</title>
        <authorList>
            <person name="Baek K."/>
        </authorList>
    </citation>
    <scope>NUCLEOTIDE SEQUENCE [LARGE SCALE GENOMIC DNA]</scope>
    <source>
        <strain evidence="6 7">D4-2</strain>
    </source>
</reference>
<evidence type="ECO:0000313" key="6">
    <source>
        <dbReference type="EMBL" id="QBF82041.1"/>
    </source>
</evidence>
<gene>
    <name evidence="6" type="ORF">EXU30_04500</name>
</gene>
<dbReference type="SUPFAM" id="SSF52172">
    <property type="entry name" value="CheY-like"/>
    <property type="match status" value="1"/>
</dbReference>
<dbReference type="SUPFAM" id="SSF46894">
    <property type="entry name" value="C-terminal effector domain of the bipartite response regulators"/>
    <property type="match status" value="1"/>
</dbReference>
<dbReference type="GO" id="GO:0000160">
    <property type="term" value="P:phosphorelay signal transduction system"/>
    <property type="evidence" value="ECO:0007669"/>
    <property type="project" value="InterPro"/>
</dbReference>
<keyword evidence="7" id="KW-1185">Reference proteome</keyword>
<sequence length="216" mass="24031">MQSTVVIADDHPLYREALIGSIVKQLPELTLLESADYLSLFDMLKEQRDEIDLVLLDLSMPGCQGYSGLIFIKKYFPEIPVLIITAHNSAEIMSQCQLFNADGFVSKTASSDTIVSKISHLLESDDVLSPQLNMAALAQQEQLRYHKVMQLTPHQFHILSLVADGLLNKQIAAQLEISEKTVKAHLSKIFKILDVGNRTQAAKFVAGLALTTSWQH</sequence>
<proteinExistence type="predicted"/>
<dbReference type="PANTHER" id="PTHR45566:SF1">
    <property type="entry name" value="HTH-TYPE TRANSCRIPTIONAL REGULATOR YHJB-RELATED"/>
    <property type="match status" value="1"/>
</dbReference>
<evidence type="ECO:0000259" key="5">
    <source>
        <dbReference type="PROSITE" id="PS50110"/>
    </source>
</evidence>
<dbReference type="InterPro" id="IPR051015">
    <property type="entry name" value="EvgA-like"/>
</dbReference>
<dbReference type="InterPro" id="IPR001789">
    <property type="entry name" value="Sig_transdc_resp-reg_receiver"/>
</dbReference>
<dbReference type="Pfam" id="PF00196">
    <property type="entry name" value="GerE"/>
    <property type="match status" value="1"/>
</dbReference>
<dbReference type="CDD" id="cd06170">
    <property type="entry name" value="LuxR_C_like"/>
    <property type="match status" value="1"/>
</dbReference>
<dbReference type="AlphaFoldDB" id="A0A411PER8"/>
<evidence type="ECO:0000256" key="2">
    <source>
        <dbReference type="ARBA" id="ARBA00023125"/>
    </source>
</evidence>
<dbReference type="Pfam" id="PF00072">
    <property type="entry name" value="Response_reg"/>
    <property type="match status" value="1"/>
</dbReference>
<dbReference type="InterPro" id="IPR058245">
    <property type="entry name" value="NreC/VraR/RcsB-like_REC"/>
</dbReference>
<dbReference type="PROSITE" id="PS50043">
    <property type="entry name" value="HTH_LUXR_2"/>
    <property type="match status" value="1"/>
</dbReference>
<dbReference type="SMART" id="SM00448">
    <property type="entry name" value="REC"/>
    <property type="match status" value="1"/>
</dbReference>
<dbReference type="SMART" id="SM00421">
    <property type="entry name" value="HTH_LUXR"/>
    <property type="match status" value="1"/>
</dbReference>
<feature type="domain" description="HTH luxR-type" evidence="4">
    <location>
        <begin position="144"/>
        <end position="209"/>
    </location>
</feature>
<evidence type="ECO:0000256" key="1">
    <source>
        <dbReference type="ARBA" id="ARBA00022553"/>
    </source>
</evidence>
<dbReference type="InterPro" id="IPR000792">
    <property type="entry name" value="Tscrpt_reg_LuxR_C"/>
</dbReference>
<feature type="modified residue" description="4-aspartylphosphate" evidence="3">
    <location>
        <position position="57"/>
    </location>
</feature>
<dbReference type="GO" id="GO:0003677">
    <property type="term" value="F:DNA binding"/>
    <property type="evidence" value="ECO:0007669"/>
    <property type="project" value="UniProtKB-KW"/>
</dbReference>
<dbReference type="Gene3D" id="3.40.50.2300">
    <property type="match status" value="1"/>
</dbReference>
<name>A0A411PER8_9GAMM</name>
<dbReference type="InterPro" id="IPR016032">
    <property type="entry name" value="Sig_transdc_resp-reg_C-effctor"/>
</dbReference>
<protein>
    <submittedName>
        <fullName evidence="6">Response regulator transcription factor</fullName>
    </submittedName>
</protein>
<keyword evidence="1 3" id="KW-0597">Phosphoprotein</keyword>
<dbReference type="PANTHER" id="PTHR45566">
    <property type="entry name" value="HTH-TYPE TRANSCRIPTIONAL REGULATOR YHJB-RELATED"/>
    <property type="match status" value="1"/>
</dbReference>
<dbReference type="Proteomes" id="UP000291106">
    <property type="component" value="Chromosome"/>
</dbReference>
<keyword evidence="2" id="KW-0238">DNA-binding</keyword>
<dbReference type="GO" id="GO:0006355">
    <property type="term" value="P:regulation of DNA-templated transcription"/>
    <property type="evidence" value="ECO:0007669"/>
    <property type="project" value="InterPro"/>
</dbReference>
<dbReference type="OrthoDB" id="9814495at2"/>
<dbReference type="PRINTS" id="PR00038">
    <property type="entry name" value="HTHLUXR"/>
</dbReference>
<feature type="domain" description="Response regulatory" evidence="5">
    <location>
        <begin position="4"/>
        <end position="122"/>
    </location>
</feature>
<accession>A0A411PER8</accession>
<evidence type="ECO:0000256" key="3">
    <source>
        <dbReference type="PROSITE-ProRule" id="PRU00169"/>
    </source>
</evidence>
<dbReference type="RefSeq" id="WP_130598014.1">
    <property type="nucleotide sequence ID" value="NZ_CP036200.1"/>
</dbReference>
<dbReference type="InterPro" id="IPR011006">
    <property type="entry name" value="CheY-like_superfamily"/>
</dbReference>
<evidence type="ECO:0000259" key="4">
    <source>
        <dbReference type="PROSITE" id="PS50043"/>
    </source>
</evidence>
<dbReference type="EMBL" id="CP036200">
    <property type="protein sequence ID" value="QBF82041.1"/>
    <property type="molecule type" value="Genomic_DNA"/>
</dbReference>
<dbReference type="KEGG" id="smai:EXU30_04500"/>